<evidence type="ECO:0000256" key="1">
    <source>
        <dbReference type="ARBA" id="ARBA00005298"/>
    </source>
</evidence>
<dbReference type="EMBL" id="JASDAP010000013">
    <property type="protein sequence ID" value="KAK1892184.1"/>
    <property type="molecule type" value="Genomic_DNA"/>
</dbReference>
<evidence type="ECO:0000313" key="3">
    <source>
        <dbReference type="EMBL" id="KAK1892184.1"/>
    </source>
</evidence>
<gene>
    <name evidence="3" type="ORF">KUDE01_007261</name>
</gene>
<comment type="caution">
    <text evidence="3">The sequence shown here is derived from an EMBL/GenBank/DDBJ whole genome shotgun (WGS) entry which is preliminary data.</text>
</comment>
<name>A0AAD9C2B0_DISEL</name>
<comment type="similarity">
    <text evidence="1">Belongs to the arrestin family.</text>
</comment>
<dbReference type="InterPro" id="IPR011021">
    <property type="entry name" value="Arrestin-like_N"/>
</dbReference>
<dbReference type="InterPro" id="IPR011022">
    <property type="entry name" value="Arrestin_C-like"/>
</dbReference>
<evidence type="ECO:0000259" key="2">
    <source>
        <dbReference type="SMART" id="SM01017"/>
    </source>
</evidence>
<protein>
    <submittedName>
        <fullName evidence="3">Arrestin domain containing protein 3</fullName>
    </submittedName>
</protein>
<dbReference type="Gene3D" id="2.60.40.640">
    <property type="match status" value="3"/>
</dbReference>
<dbReference type="GO" id="GO:0015031">
    <property type="term" value="P:protein transport"/>
    <property type="evidence" value="ECO:0007669"/>
    <property type="project" value="TreeGrafter"/>
</dbReference>
<dbReference type="GO" id="GO:0005886">
    <property type="term" value="C:plasma membrane"/>
    <property type="evidence" value="ECO:0007669"/>
    <property type="project" value="TreeGrafter"/>
</dbReference>
<dbReference type="PANTHER" id="PTHR11188">
    <property type="entry name" value="ARRESTIN DOMAIN CONTAINING PROTEIN"/>
    <property type="match status" value="1"/>
</dbReference>
<feature type="domain" description="Arrestin C-terminal-like" evidence="2">
    <location>
        <begin position="355"/>
        <end position="446"/>
    </location>
</feature>
<dbReference type="GO" id="GO:0007399">
    <property type="term" value="P:nervous system development"/>
    <property type="evidence" value="ECO:0007669"/>
    <property type="project" value="UniProtKB-ARBA"/>
</dbReference>
<dbReference type="Proteomes" id="UP001228049">
    <property type="component" value="Unassembled WGS sequence"/>
</dbReference>
<dbReference type="SUPFAM" id="SSF81296">
    <property type="entry name" value="E set domains"/>
    <property type="match status" value="3"/>
</dbReference>
<dbReference type="AlphaFoldDB" id="A0AAD9C2B0"/>
<dbReference type="GO" id="GO:0005737">
    <property type="term" value="C:cytoplasm"/>
    <property type="evidence" value="ECO:0007669"/>
    <property type="project" value="TreeGrafter"/>
</dbReference>
<dbReference type="InterPro" id="IPR014752">
    <property type="entry name" value="Arrestin-like_C"/>
</dbReference>
<accession>A0AAD9C2B0</accession>
<sequence>MTINNFAIEYDAINSRNTFTNGDSINGRIIVEVSKETTIQSLIFIAKGKARVRWSEHYGQHQHHVYWADEKYYDIKHHILRESRQDGTEVIGKGRHVFPFSFKIPDSKIPSSFKSGIGNIHHKLKAELKQSMKLTKKAKTHFTFVSKADMDIPGLLEPQYGSKDKSVKLFGSGVISMDVQTKRMGYKQGRDLKVSVEIVNNSSRSVKAKVILYEKKSFFAQGRRRVCTKEILKEKMEAVASSNKETVVKVMNIPRELPSSILNCSIIKLEYRLKVHLDVKYASDPEITLPIVILPASEDTPKQQQPSDAGFGFDGFGNPEQAPWSPAPHQPAAAASAMDPPPPYALHAIPIMTVKHLSVDYKKVNERGTFSPGDILSGRVTVETSKETKVQSLLVKAKGKAKLHPTFFNCCLMKLEYRLKVTLDIPLARDSEIKLPLVILLGSPKPHQQKPKRSIWFRKLPG</sequence>
<organism evidence="3 4">
    <name type="scientific">Dissostichus eleginoides</name>
    <name type="common">Patagonian toothfish</name>
    <name type="synonym">Dissostichus amissus</name>
    <dbReference type="NCBI Taxonomy" id="100907"/>
    <lineage>
        <taxon>Eukaryota</taxon>
        <taxon>Metazoa</taxon>
        <taxon>Chordata</taxon>
        <taxon>Craniata</taxon>
        <taxon>Vertebrata</taxon>
        <taxon>Euteleostomi</taxon>
        <taxon>Actinopterygii</taxon>
        <taxon>Neopterygii</taxon>
        <taxon>Teleostei</taxon>
        <taxon>Neoteleostei</taxon>
        <taxon>Acanthomorphata</taxon>
        <taxon>Eupercaria</taxon>
        <taxon>Perciformes</taxon>
        <taxon>Notothenioidei</taxon>
        <taxon>Nototheniidae</taxon>
        <taxon>Dissostichus</taxon>
    </lineage>
</organism>
<dbReference type="InterPro" id="IPR050357">
    <property type="entry name" value="Arrestin_domain-protein"/>
</dbReference>
<keyword evidence="4" id="KW-1185">Reference proteome</keyword>
<dbReference type="InterPro" id="IPR014756">
    <property type="entry name" value="Ig_E-set"/>
</dbReference>
<dbReference type="PANTHER" id="PTHR11188:SF135">
    <property type="entry name" value="ARRESTIN DOMAIN CONTAINING 3-LIKE-RELATED"/>
    <property type="match status" value="1"/>
</dbReference>
<proteinExistence type="inferred from homology"/>
<feature type="domain" description="Arrestin C-terminal-like" evidence="2">
    <location>
        <begin position="171"/>
        <end position="296"/>
    </location>
</feature>
<reference evidence="3" key="1">
    <citation type="submission" date="2023-04" db="EMBL/GenBank/DDBJ databases">
        <title>Chromosome-level genome of Chaenocephalus aceratus.</title>
        <authorList>
            <person name="Park H."/>
        </authorList>
    </citation>
    <scope>NUCLEOTIDE SEQUENCE</scope>
    <source>
        <strain evidence="3">DE</strain>
        <tissue evidence="3">Muscle</tissue>
    </source>
</reference>
<evidence type="ECO:0000313" key="4">
    <source>
        <dbReference type="Proteomes" id="UP001228049"/>
    </source>
</evidence>
<dbReference type="Pfam" id="PF02752">
    <property type="entry name" value="Arrestin_C"/>
    <property type="match status" value="1"/>
</dbReference>
<dbReference type="Pfam" id="PF00339">
    <property type="entry name" value="Arrestin_N"/>
    <property type="match status" value="1"/>
</dbReference>
<dbReference type="SMART" id="SM01017">
    <property type="entry name" value="Arrestin_C"/>
    <property type="match status" value="2"/>
</dbReference>